<feature type="compositionally biased region" description="Low complexity" evidence="2">
    <location>
        <begin position="144"/>
        <end position="161"/>
    </location>
</feature>
<evidence type="ECO:0000256" key="2">
    <source>
        <dbReference type="SAM" id="MobiDB-lite"/>
    </source>
</evidence>
<evidence type="ECO:0000256" key="1">
    <source>
        <dbReference type="ARBA" id="ARBA00009656"/>
    </source>
</evidence>
<feature type="region of interest" description="Disordered" evidence="2">
    <location>
        <begin position="86"/>
        <end position="116"/>
    </location>
</feature>
<dbReference type="PROSITE" id="PS50800">
    <property type="entry name" value="SAP"/>
    <property type="match status" value="1"/>
</dbReference>
<dbReference type="PANTHER" id="PTHR33403">
    <property type="entry name" value="SPR1"/>
    <property type="match status" value="1"/>
</dbReference>
<organism evidence="4">
    <name type="scientific">Tetraselmis sp. GSL018</name>
    <dbReference type="NCBI Taxonomy" id="582737"/>
    <lineage>
        <taxon>Eukaryota</taxon>
        <taxon>Viridiplantae</taxon>
        <taxon>Chlorophyta</taxon>
        <taxon>core chlorophytes</taxon>
        <taxon>Chlorodendrophyceae</taxon>
        <taxon>Chlorodendrales</taxon>
        <taxon>Chlorodendraceae</taxon>
        <taxon>Tetraselmis</taxon>
    </lineage>
</organism>
<reference evidence="4" key="1">
    <citation type="submission" date="2014-05" db="EMBL/GenBank/DDBJ databases">
        <title>The transcriptome of the halophilic microalga Tetraselmis sp. GSL018 isolated from the Great Salt Lake, Utah.</title>
        <authorList>
            <person name="Jinkerson R.E."/>
            <person name="D'Adamo S."/>
            <person name="Posewitz M.C."/>
        </authorList>
    </citation>
    <scope>NUCLEOTIDE SEQUENCE</scope>
    <source>
        <strain evidence="4">GSL018</strain>
    </source>
</reference>
<dbReference type="EMBL" id="GBEZ01005296">
    <property type="protein sequence ID" value="JAC79991.1"/>
    <property type="molecule type" value="Transcribed_RNA"/>
</dbReference>
<dbReference type="PANTHER" id="PTHR33403:SF31">
    <property type="entry name" value="PROTEIN SPIRAL1-LIKE 1"/>
    <property type="match status" value="1"/>
</dbReference>
<dbReference type="Gene3D" id="1.10.720.30">
    <property type="entry name" value="SAP domain"/>
    <property type="match status" value="1"/>
</dbReference>
<feature type="region of interest" description="Disordered" evidence="2">
    <location>
        <begin position="142"/>
        <end position="174"/>
    </location>
</feature>
<dbReference type="InterPro" id="IPR003034">
    <property type="entry name" value="SAP_dom"/>
</dbReference>
<dbReference type="SMART" id="SM00513">
    <property type="entry name" value="SAP"/>
    <property type="match status" value="1"/>
</dbReference>
<protein>
    <recommendedName>
        <fullName evidence="3">SAP domain-containing protein</fullName>
    </recommendedName>
</protein>
<evidence type="ECO:0000259" key="3">
    <source>
        <dbReference type="PROSITE" id="PS50800"/>
    </source>
</evidence>
<dbReference type="GO" id="GO:0043622">
    <property type="term" value="P:cortical microtubule organization"/>
    <property type="evidence" value="ECO:0007669"/>
    <property type="project" value="InterPro"/>
</dbReference>
<feature type="compositionally biased region" description="Polar residues" evidence="2">
    <location>
        <begin position="162"/>
        <end position="174"/>
    </location>
</feature>
<dbReference type="InterPro" id="IPR036361">
    <property type="entry name" value="SAP_dom_sf"/>
</dbReference>
<accession>A0A061SB45</accession>
<proteinExistence type="inferred from homology"/>
<feature type="domain" description="SAP" evidence="3">
    <location>
        <begin position="9"/>
        <end position="43"/>
    </location>
</feature>
<dbReference type="InterPro" id="IPR039613">
    <property type="entry name" value="SPR1/2/3/4/5"/>
</dbReference>
<sequence length="201" mass="21065">MNAEVEKQVRSMVVRELRSELRSRGLSPAGGIDTLRDRLLDALTQDNAETQPDGPGTQAAVGANVNNYQRPDGQNVGNFITDRPSSRVLAHPGGGSQISLSWESDSKPDPCPAPAETCQKPLGPDLEASIPQAQVEVLPKVSGSAENVAPSSVASPAASSEGFSKNNYSRPSGQNIGNFITDRPTSRVLSHPGGVSQIVLG</sequence>
<dbReference type="AlphaFoldDB" id="A0A061SB45"/>
<dbReference type="SUPFAM" id="SSF68906">
    <property type="entry name" value="SAP domain"/>
    <property type="match status" value="1"/>
</dbReference>
<evidence type="ECO:0000313" key="4">
    <source>
        <dbReference type="EMBL" id="JAC79991.1"/>
    </source>
</evidence>
<dbReference type="GO" id="GO:0010005">
    <property type="term" value="C:cortical microtubule, transverse to long axis"/>
    <property type="evidence" value="ECO:0007669"/>
    <property type="project" value="TreeGrafter"/>
</dbReference>
<name>A0A061SB45_9CHLO</name>
<comment type="similarity">
    <text evidence="1">Belongs to the SPIRAL1 family.</text>
</comment>
<gene>
    <name evidence="4" type="ORF">TSPGSL018_11315</name>
</gene>